<dbReference type="CDD" id="cd02440">
    <property type="entry name" value="AdoMet_MTases"/>
    <property type="match status" value="1"/>
</dbReference>
<comment type="caution">
    <text evidence="2">The sequence shown here is derived from an EMBL/GenBank/DDBJ whole genome shotgun (WGS) entry which is preliminary data.</text>
</comment>
<dbReference type="GO" id="GO:0032259">
    <property type="term" value="P:methylation"/>
    <property type="evidence" value="ECO:0007669"/>
    <property type="project" value="UniProtKB-KW"/>
</dbReference>
<accession>A0ABR9W5W3</accession>
<dbReference type="Gene3D" id="3.40.50.150">
    <property type="entry name" value="Vaccinia Virus protein VP39"/>
    <property type="match status" value="1"/>
</dbReference>
<dbReference type="PROSITE" id="PS01330">
    <property type="entry name" value="PABS_1"/>
    <property type="match status" value="1"/>
</dbReference>
<dbReference type="InterPro" id="IPR030373">
    <property type="entry name" value="PABS_CS"/>
</dbReference>
<evidence type="ECO:0000259" key="1">
    <source>
        <dbReference type="Pfam" id="PF13649"/>
    </source>
</evidence>
<evidence type="ECO:0000313" key="3">
    <source>
        <dbReference type="Proteomes" id="UP000634134"/>
    </source>
</evidence>
<dbReference type="Proteomes" id="UP000634134">
    <property type="component" value="Unassembled WGS sequence"/>
</dbReference>
<proteinExistence type="predicted"/>
<keyword evidence="2" id="KW-0808">Transferase</keyword>
<keyword evidence="2" id="KW-0489">Methyltransferase</keyword>
<feature type="domain" description="Methyltransferase" evidence="1">
    <location>
        <begin position="41"/>
        <end position="136"/>
    </location>
</feature>
<dbReference type="EMBL" id="JACYGY010000001">
    <property type="protein sequence ID" value="MBE9460838.1"/>
    <property type="molecule type" value="Genomic_DNA"/>
</dbReference>
<dbReference type="GO" id="GO:0008168">
    <property type="term" value="F:methyltransferase activity"/>
    <property type="evidence" value="ECO:0007669"/>
    <property type="project" value="UniProtKB-KW"/>
</dbReference>
<organism evidence="2 3">
    <name type="scientific">Dyadobacter subterraneus</name>
    <dbReference type="NCBI Taxonomy" id="2773304"/>
    <lineage>
        <taxon>Bacteria</taxon>
        <taxon>Pseudomonadati</taxon>
        <taxon>Bacteroidota</taxon>
        <taxon>Cytophagia</taxon>
        <taxon>Cytophagales</taxon>
        <taxon>Spirosomataceae</taxon>
        <taxon>Dyadobacter</taxon>
    </lineage>
</organism>
<dbReference type="InterPro" id="IPR041698">
    <property type="entry name" value="Methyltransf_25"/>
</dbReference>
<keyword evidence="3" id="KW-1185">Reference proteome</keyword>
<gene>
    <name evidence="2" type="ORF">IEE83_02990</name>
</gene>
<name>A0ABR9W5W3_9BACT</name>
<dbReference type="RefSeq" id="WP_194119136.1">
    <property type="nucleotide sequence ID" value="NZ_JACYGY010000001.1"/>
</dbReference>
<dbReference type="InterPro" id="IPR029063">
    <property type="entry name" value="SAM-dependent_MTases_sf"/>
</dbReference>
<dbReference type="SUPFAM" id="SSF53335">
    <property type="entry name" value="S-adenosyl-L-methionine-dependent methyltransferases"/>
    <property type="match status" value="1"/>
</dbReference>
<evidence type="ECO:0000313" key="2">
    <source>
        <dbReference type="EMBL" id="MBE9460838.1"/>
    </source>
</evidence>
<dbReference type="Pfam" id="PF13649">
    <property type="entry name" value="Methyltransf_25"/>
    <property type="match status" value="1"/>
</dbReference>
<protein>
    <submittedName>
        <fullName evidence="2">Class I SAM-dependent methyltransferase</fullName>
    </submittedName>
</protein>
<reference evidence="3" key="1">
    <citation type="submission" date="2023-07" db="EMBL/GenBank/DDBJ databases">
        <title>Dyadobacter sp. nov 'subterranea' isolated from contaminted grondwater.</title>
        <authorList>
            <person name="Szabo I."/>
            <person name="Al-Omari J."/>
            <person name="Szerdahelyi S.G."/>
            <person name="Rado J."/>
        </authorList>
    </citation>
    <scope>NUCLEOTIDE SEQUENCE [LARGE SCALE GENOMIC DNA]</scope>
    <source>
        <strain evidence="3">UP-52</strain>
    </source>
</reference>
<sequence length="210" mass="24689">MDTDFDGVARPYDFISRLVFGDALVRAQVSLLSQILPDSSILIVGGGTGWILEEITKIHESGLEIIYVESSPKMIELSKKRSCKNNTVNFITARIEDYQTEKLFDIIITPFFFDLFKKDKIKFLFSGLNEKLRKDGLWFYTDFIPSKYQTKIWQKLLLKTMYLFFGILSKVEAFELVNMDFYFAEKYREVSKGWFYGKFIRSISYRKIML</sequence>